<feature type="transmembrane region" description="Helical" evidence="1">
    <location>
        <begin position="101"/>
        <end position="120"/>
    </location>
</feature>
<gene>
    <name evidence="2" type="ORF">FG384_07635</name>
</gene>
<evidence type="ECO:0000313" key="2">
    <source>
        <dbReference type="EMBL" id="TQR20306.1"/>
    </source>
</evidence>
<protein>
    <submittedName>
        <fullName evidence="2">TIGR02206 family membrane protein</fullName>
    </submittedName>
</protein>
<feature type="transmembrane region" description="Helical" evidence="1">
    <location>
        <begin position="126"/>
        <end position="146"/>
    </location>
</feature>
<feature type="transmembrane region" description="Helical" evidence="1">
    <location>
        <begin position="75"/>
        <end position="94"/>
    </location>
</feature>
<dbReference type="RefSeq" id="WP_142642002.1">
    <property type="nucleotide sequence ID" value="NZ_VDGI01000006.1"/>
</dbReference>
<feature type="transmembrane region" description="Helical" evidence="1">
    <location>
        <begin position="202"/>
        <end position="224"/>
    </location>
</feature>
<keyword evidence="1" id="KW-1133">Transmembrane helix</keyword>
<feature type="transmembrane region" description="Helical" evidence="1">
    <location>
        <begin position="42"/>
        <end position="63"/>
    </location>
</feature>
<accession>A0A544TS79</accession>
<keyword evidence="3" id="KW-1185">Reference proteome</keyword>
<keyword evidence="1" id="KW-0812">Transmembrane</keyword>
<evidence type="ECO:0000313" key="3">
    <source>
        <dbReference type="Proteomes" id="UP000316626"/>
    </source>
</evidence>
<dbReference type="Proteomes" id="UP000316626">
    <property type="component" value="Unassembled WGS sequence"/>
</dbReference>
<dbReference type="EMBL" id="VDGI01000006">
    <property type="protein sequence ID" value="TQR20306.1"/>
    <property type="molecule type" value="Genomic_DNA"/>
</dbReference>
<keyword evidence="1" id="KW-0472">Membrane</keyword>
<dbReference type="NCBIfam" id="TIGR02206">
    <property type="entry name" value="intg_mem_TP0381"/>
    <property type="match status" value="1"/>
</dbReference>
<comment type="caution">
    <text evidence="2">The sequence shown here is derived from an EMBL/GenBank/DDBJ whole genome shotgun (WGS) entry which is preliminary data.</text>
</comment>
<reference evidence="2 3" key="1">
    <citation type="submission" date="2019-06" db="EMBL/GenBank/DDBJ databases">
        <title>Psychrobacillus vulpis sp. nov., a new species isolated from feces of a red fox that inhabits in The Tablas de Daimiel Natural Park, Albacete, Spain.</title>
        <authorList>
            <person name="Rodriguez M."/>
            <person name="Reina J.C."/>
            <person name="Bejar V."/>
            <person name="Llamas I."/>
        </authorList>
    </citation>
    <scope>NUCLEOTIDE SEQUENCE [LARGE SCALE GENOMIC DNA]</scope>
    <source>
        <strain evidence="2 3">Z8</strain>
    </source>
</reference>
<feature type="transmembrane region" description="Helical" evidence="1">
    <location>
        <begin position="158"/>
        <end position="179"/>
    </location>
</feature>
<organism evidence="2 3">
    <name type="scientific">Psychrobacillus vulpis</name>
    <dbReference type="NCBI Taxonomy" id="2325572"/>
    <lineage>
        <taxon>Bacteria</taxon>
        <taxon>Bacillati</taxon>
        <taxon>Bacillota</taxon>
        <taxon>Bacilli</taxon>
        <taxon>Bacillales</taxon>
        <taxon>Bacillaceae</taxon>
        <taxon>Psychrobacillus</taxon>
    </lineage>
</organism>
<evidence type="ECO:0000256" key="1">
    <source>
        <dbReference type="SAM" id="Phobius"/>
    </source>
</evidence>
<dbReference type="InterPro" id="IPR011737">
    <property type="entry name" value="CHP02206_TP0381"/>
</dbReference>
<feature type="transmembrane region" description="Helical" evidence="1">
    <location>
        <begin position="6"/>
        <end position="30"/>
    </location>
</feature>
<dbReference type="Pfam" id="PF14808">
    <property type="entry name" value="TMEM164"/>
    <property type="match status" value="1"/>
</dbReference>
<dbReference type="OrthoDB" id="9813172at2"/>
<name>A0A544TS79_9BACI</name>
<sequence length="248" mass="29080">MDKNTFVMFSTEHLLALSVLLFCLLILFILKFKCSTLFKNTILIERIFALSLLVMEVSNHLVLIHANEWSIRESMPFHLCSFSLFISILLLWTGNKYFYDFVFFAGFGGALQAVLTPSIVVNFPDFRFIQFFYVHIGIILTAFYIVWMKGYVPTFRGVLQTMIALNVLFPFIFAINILVQGNYMFLRAKPINGSLLDFLGPYPWYIFTLEFVAFFIFVAIWLIFRKWNRFQNKDAPKQEESSFAEQNY</sequence>
<dbReference type="AlphaFoldDB" id="A0A544TS79"/>
<proteinExistence type="predicted"/>